<organism evidence="2 3">
    <name type="scientific">Digitaria exilis</name>
    <dbReference type="NCBI Taxonomy" id="1010633"/>
    <lineage>
        <taxon>Eukaryota</taxon>
        <taxon>Viridiplantae</taxon>
        <taxon>Streptophyta</taxon>
        <taxon>Embryophyta</taxon>
        <taxon>Tracheophyta</taxon>
        <taxon>Spermatophyta</taxon>
        <taxon>Magnoliopsida</taxon>
        <taxon>Liliopsida</taxon>
        <taxon>Poales</taxon>
        <taxon>Poaceae</taxon>
        <taxon>PACMAD clade</taxon>
        <taxon>Panicoideae</taxon>
        <taxon>Panicodae</taxon>
        <taxon>Paniceae</taxon>
        <taxon>Anthephorinae</taxon>
        <taxon>Digitaria</taxon>
    </lineage>
</organism>
<comment type="caution">
    <text evidence="2">The sequence shown here is derived from an EMBL/GenBank/DDBJ whole genome shotgun (WGS) entry which is preliminary data.</text>
</comment>
<name>A0A834ZV39_9POAL</name>
<feature type="chain" id="PRO_5032860717" description="Bifunctional inhibitor/plant lipid transfer protein/seed storage helical domain-containing protein" evidence="1">
    <location>
        <begin position="31"/>
        <end position="108"/>
    </location>
</feature>
<protein>
    <recommendedName>
        <fullName evidence="4">Bifunctional inhibitor/plant lipid transfer protein/seed storage helical domain-containing protein</fullName>
    </recommendedName>
</protein>
<evidence type="ECO:0000313" key="3">
    <source>
        <dbReference type="Proteomes" id="UP000636709"/>
    </source>
</evidence>
<gene>
    <name evidence="2" type="ORF">HU200_067782</name>
</gene>
<keyword evidence="3" id="KW-1185">Reference proteome</keyword>
<dbReference type="OrthoDB" id="689764at2759"/>
<evidence type="ECO:0000256" key="1">
    <source>
        <dbReference type="SAM" id="SignalP"/>
    </source>
</evidence>
<dbReference type="EMBL" id="JACEFO010003314">
    <property type="protein sequence ID" value="KAF8641591.1"/>
    <property type="molecule type" value="Genomic_DNA"/>
</dbReference>
<proteinExistence type="predicted"/>
<keyword evidence="1" id="KW-0732">Signal</keyword>
<reference evidence="2" key="1">
    <citation type="submission" date="2020-07" db="EMBL/GenBank/DDBJ databases">
        <title>Genome sequence and genetic diversity analysis of an under-domesticated orphan crop, white fonio (Digitaria exilis).</title>
        <authorList>
            <person name="Bennetzen J.L."/>
            <person name="Chen S."/>
            <person name="Ma X."/>
            <person name="Wang X."/>
            <person name="Yssel A.E.J."/>
            <person name="Chaluvadi S.R."/>
            <person name="Johnson M."/>
            <person name="Gangashetty P."/>
            <person name="Hamidou F."/>
            <person name="Sanogo M.D."/>
            <person name="Zwaenepoel A."/>
            <person name="Wallace J."/>
            <person name="Van De Peer Y."/>
            <person name="Van Deynze A."/>
        </authorList>
    </citation>
    <scope>NUCLEOTIDE SEQUENCE</scope>
    <source>
        <tissue evidence="2">Leaves</tissue>
    </source>
</reference>
<accession>A0A834ZV39</accession>
<sequence length="108" mass="11579">MATTTCAHANRRLHMAAALCLALVVVGATAGEEAVKPMCQVPNNVTACVRHIQDLKEKNQLGTKLLSPDCCRQLTEQIGCACVLRNALKDANLLDIQEPFCVKGTACE</sequence>
<dbReference type="Proteomes" id="UP000636709">
    <property type="component" value="Unassembled WGS sequence"/>
</dbReference>
<evidence type="ECO:0008006" key="4">
    <source>
        <dbReference type="Google" id="ProtNLM"/>
    </source>
</evidence>
<evidence type="ECO:0000313" key="2">
    <source>
        <dbReference type="EMBL" id="KAF8641591.1"/>
    </source>
</evidence>
<dbReference type="AlphaFoldDB" id="A0A834ZV39"/>
<feature type="signal peptide" evidence="1">
    <location>
        <begin position="1"/>
        <end position="30"/>
    </location>
</feature>